<dbReference type="Pfam" id="PF01145">
    <property type="entry name" value="Band_7"/>
    <property type="match status" value="1"/>
</dbReference>
<comment type="subcellular location">
    <subcellularLocation>
        <location evidence="1">Membrane</location>
        <topology evidence="1">Single-pass membrane protein</topology>
    </subcellularLocation>
</comment>
<dbReference type="GO" id="GO:0006508">
    <property type="term" value="P:proteolysis"/>
    <property type="evidence" value="ECO:0007669"/>
    <property type="project" value="UniProtKB-KW"/>
</dbReference>
<evidence type="ECO:0000256" key="1">
    <source>
        <dbReference type="ARBA" id="ARBA00004167"/>
    </source>
</evidence>
<dbReference type="Proteomes" id="UP001359308">
    <property type="component" value="Chromosome"/>
</dbReference>
<dbReference type="InterPro" id="IPR020980">
    <property type="entry name" value="Membrane_HflK_N"/>
</dbReference>
<keyword evidence="3" id="KW-0812">Transmembrane</keyword>
<dbReference type="SMART" id="SM00244">
    <property type="entry name" value="PHB"/>
    <property type="match status" value="1"/>
</dbReference>
<keyword evidence="7" id="KW-0175">Coiled coil</keyword>
<dbReference type="InterPro" id="IPR001107">
    <property type="entry name" value="Band_7"/>
</dbReference>
<keyword evidence="10" id="KW-0645">Protease</keyword>
<dbReference type="PANTHER" id="PTHR43327">
    <property type="entry name" value="STOMATIN-LIKE PROTEIN 2, MITOCHONDRIAL"/>
    <property type="match status" value="1"/>
</dbReference>
<dbReference type="CDD" id="cd03404">
    <property type="entry name" value="SPFH_HflK"/>
    <property type="match status" value="1"/>
</dbReference>
<feature type="domain" description="Band 7" evidence="9">
    <location>
        <begin position="68"/>
        <end position="248"/>
    </location>
</feature>
<dbReference type="InterPro" id="IPR010201">
    <property type="entry name" value="HflK"/>
</dbReference>
<feature type="region of interest" description="Disordered" evidence="8">
    <location>
        <begin position="1"/>
        <end position="25"/>
    </location>
</feature>
<organism evidence="10 11">
    <name type="scientific">Methylococcus capsulatus</name>
    <dbReference type="NCBI Taxonomy" id="414"/>
    <lineage>
        <taxon>Bacteria</taxon>
        <taxon>Pseudomonadati</taxon>
        <taxon>Pseudomonadota</taxon>
        <taxon>Gammaproteobacteria</taxon>
        <taxon>Methylococcales</taxon>
        <taxon>Methylococcaceae</taxon>
        <taxon>Methylococcus</taxon>
    </lineage>
</organism>
<keyword evidence="5" id="KW-0472">Membrane</keyword>
<keyword evidence="4" id="KW-1133">Transmembrane helix</keyword>
<evidence type="ECO:0000259" key="9">
    <source>
        <dbReference type="SMART" id="SM00244"/>
    </source>
</evidence>
<evidence type="ECO:0000256" key="6">
    <source>
        <dbReference type="RuleBase" id="RU364113"/>
    </source>
</evidence>
<dbReference type="GO" id="GO:0008233">
    <property type="term" value="F:peptidase activity"/>
    <property type="evidence" value="ECO:0007669"/>
    <property type="project" value="UniProtKB-KW"/>
</dbReference>
<dbReference type="SUPFAM" id="SSF117892">
    <property type="entry name" value="Band 7/SPFH domain"/>
    <property type="match status" value="1"/>
</dbReference>
<feature type="region of interest" description="Disordered" evidence="8">
    <location>
        <begin position="355"/>
        <end position="401"/>
    </location>
</feature>
<comment type="function">
    <text evidence="6">HflC and HflK could encode or regulate a protease.</text>
</comment>
<gene>
    <name evidence="10" type="primary">hflK</name>
    <name evidence="10" type="ORF">N4J17_15740</name>
</gene>
<name>A0ABZ2F5V8_METCP</name>
<dbReference type="Pfam" id="PF12221">
    <property type="entry name" value="HflK_N"/>
    <property type="match status" value="1"/>
</dbReference>
<dbReference type="NCBIfam" id="TIGR01933">
    <property type="entry name" value="hflK"/>
    <property type="match status" value="1"/>
</dbReference>
<reference evidence="10 11" key="1">
    <citation type="submission" date="2022-09" db="EMBL/GenBank/DDBJ databases">
        <authorList>
            <person name="Giprobiosintez L."/>
        </authorList>
    </citation>
    <scope>NUCLEOTIDE SEQUENCE [LARGE SCALE GENOMIC DNA]</scope>
    <source>
        <strain evidence="11">VKPM-B-12549 (GBS-15)</strain>
    </source>
</reference>
<dbReference type="PANTHER" id="PTHR43327:SF2">
    <property type="entry name" value="MODULATOR OF FTSH PROTEASE HFLK"/>
    <property type="match status" value="1"/>
</dbReference>
<evidence type="ECO:0000313" key="10">
    <source>
        <dbReference type="EMBL" id="WWF01898.1"/>
    </source>
</evidence>
<accession>A0ABZ2F5V8</accession>
<dbReference type="InterPro" id="IPR036013">
    <property type="entry name" value="Band_7/SPFH_dom_sf"/>
</dbReference>
<evidence type="ECO:0000256" key="5">
    <source>
        <dbReference type="ARBA" id="ARBA00023136"/>
    </source>
</evidence>
<sequence>MAWNEPGGGKKDPWSGRDQQDTPPDLDEVLRSLQDRINKLFRRGPGGGDAPRLAGMIGAAAVAVWGLTGIYIVDEGSRGVVTRFGKYVETTQPGPHWHWPSPVEAVTVVNVEQQRFVEVGYRSGGRQQAVGSLGSVPREALMLTRDENIVDVRLAVQYQIKDAKEYLFNVLDPEGTLKQVTESAERSVIGNSTMDFVLTEGRSSIASDIKAEIQQILDQYHAGIRVITVNLVDAQPPEEVQAAFEDAIKAREDEQRLKNEAEAYANEVVPKARGAASRLIQESEGYKEKVVARARGEAGRFERLLGEYEKAPDVMRERLYIESMQEVIGHANTLLLDVKSGNNVVYLPLDKIRSGQGGADATASETETGSVSMPAHSDGQDGGAKTGGARASSRGRDGRGH</sequence>
<dbReference type="RefSeq" id="WP_198323626.1">
    <property type="nucleotide sequence ID" value="NZ_CP104311.1"/>
</dbReference>
<comment type="subunit">
    <text evidence="6">HflC and HflK may interact to form a multimeric complex.</text>
</comment>
<evidence type="ECO:0000313" key="11">
    <source>
        <dbReference type="Proteomes" id="UP001359308"/>
    </source>
</evidence>
<protein>
    <recommendedName>
        <fullName evidence="6">Protein HflK</fullName>
    </recommendedName>
</protein>
<dbReference type="Gene3D" id="3.30.479.30">
    <property type="entry name" value="Band 7 domain"/>
    <property type="match status" value="1"/>
</dbReference>
<evidence type="ECO:0000256" key="4">
    <source>
        <dbReference type="ARBA" id="ARBA00022989"/>
    </source>
</evidence>
<evidence type="ECO:0000256" key="3">
    <source>
        <dbReference type="ARBA" id="ARBA00022692"/>
    </source>
</evidence>
<evidence type="ECO:0000256" key="8">
    <source>
        <dbReference type="SAM" id="MobiDB-lite"/>
    </source>
</evidence>
<proteinExistence type="inferred from homology"/>
<comment type="similarity">
    <text evidence="2 6">Belongs to the band 7/mec-2 family. HflK subfamily.</text>
</comment>
<evidence type="ECO:0000256" key="2">
    <source>
        <dbReference type="ARBA" id="ARBA00006971"/>
    </source>
</evidence>
<keyword evidence="10" id="KW-0378">Hydrolase</keyword>
<feature type="coiled-coil region" evidence="7">
    <location>
        <begin position="240"/>
        <end position="267"/>
    </location>
</feature>
<evidence type="ECO:0000256" key="7">
    <source>
        <dbReference type="SAM" id="Coils"/>
    </source>
</evidence>
<feature type="compositionally biased region" description="Basic and acidic residues" evidence="8">
    <location>
        <begin position="8"/>
        <end position="20"/>
    </location>
</feature>
<keyword evidence="11" id="KW-1185">Reference proteome</keyword>
<dbReference type="EMBL" id="CP104311">
    <property type="protein sequence ID" value="WWF01898.1"/>
    <property type="molecule type" value="Genomic_DNA"/>
</dbReference>
<dbReference type="InterPro" id="IPR050710">
    <property type="entry name" value="Band7/mec-2_domain"/>
</dbReference>